<organism evidence="2 3">
    <name type="scientific">Cirrhinus mrigala</name>
    <name type="common">Mrigala</name>
    <dbReference type="NCBI Taxonomy" id="683832"/>
    <lineage>
        <taxon>Eukaryota</taxon>
        <taxon>Metazoa</taxon>
        <taxon>Chordata</taxon>
        <taxon>Craniata</taxon>
        <taxon>Vertebrata</taxon>
        <taxon>Euteleostomi</taxon>
        <taxon>Actinopterygii</taxon>
        <taxon>Neopterygii</taxon>
        <taxon>Teleostei</taxon>
        <taxon>Ostariophysi</taxon>
        <taxon>Cypriniformes</taxon>
        <taxon>Cyprinidae</taxon>
        <taxon>Labeoninae</taxon>
        <taxon>Labeonini</taxon>
        <taxon>Cirrhinus</taxon>
    </lineage>
</organism>
<gene>
    <name evidence="2" type="ORF">M9458_055180</name>
</gene>
<dbReference type="InterPro" id="IPR007110">
    <property type="entry name" value="Ig-like_dom"/>
</dbReference>
<dbReference type="AlphaFoldDB" id="A0ABD0MIQ7"/>
<keyword evidence="3" id="KW-1185">Reference proteome</keyword>
<name>A0ABD0MIQ7_CIRMR</name>
<comment type="caution">
    <text evidence="2">The sequence shown here is derived from an EMBL/GenBank/DDBJ whole genome shotgun (WGS) entry which is preliminary data.</text>
</comment>
<accession>A0ABD0MIQ7</accession>
<evidence type="ECO:0000313" key="2">
    <source>
        <dbReference type="EMBL" id="KAL0149515.1"/>
    </source>
</evidence>
<sequence length="97" mass="10391">DPTIELSVVPSVGQSSSDSQKLLCSVTGFDPKIKWLSESGEKTGSASEVTVMEDGRVKAYSEILVPQQEWNQGVTYTCQTDIGQSGKTVEKSTSVCT</sequence>
<evidence type="ECO:0000259" key="1">
    <source>
        <dbReference type="PROSITE" id="PS50835"/>
    </source>
</evidence>
<dbReference type="SUPFAM" id="SSF48726">
    <property type="entry name" value="Immunoglobulin"/>
    <property type="match status" value="1"/>
</dbReference>
<dbReference type="Gene3D" id="2.60.40.10">
    <property type="entry name" value="Immunoglobulins"/>
    <property type="match status" value="1"/>
</dbReference>
<dbReference type="Pfam" id="PF07654">
    <property type="entry name" value="C1-set"/>
    <property type="match status" value="1"/>
</dbReference>
<dbReference type="Proteomes" id="UP001529510">
    <property type="component" value="Unassembled WGS sequence"/>
</dbReference>
<protein>
    <recommendedName>
        <fullName evidence="1">Ig-like domain-containing protein</fullName>
    </recommendedName>
</protein>
<dbReference type="InterPro" id="IPR003597">
    <property type="entry name" value="Ig_C1-set"/>
</dbReference>
<evidence type="ECO:0000313" key="3">
    <source>
        <dbReference type="Proteomes" id="UP001529510"/>
    </source>
</evidence>
<reference evidence="2 3" key="1">
    <citation type="submission" date="2024-05" db="EMBL/GenBank/DDBJ databases">
        <title>Genome sequencing and assembly of Indian major carp, Cirrhinus mrigala (Hamilton, 1822).</title>
        <authorList>
            <person name="Mohindra V."/>
            <person name="Chowdhury L.M."/>
            <person name="Lal K."/>
            <person name="Jena J.K."/>
        </authorList>
    </citation>
    <scope>NUCLEOTIDE SEQUENCE [LARGE SCALE GENOMIC DNA]</scope>
    <source>
        <strain evidence="2">CM1030</strain>
        <tissue evidence="2">Blood</tissue>
    </source>
</reference>
<feature type="domain" description="Ig-like" evidence="1">
    <location>
        <begin position="2"/>
        <end position="94"/>
    </location>
</feature>
<feature type="non-terminal residue" evidence="2">
    <location>
        <position position="1"/>
    </location>
</feature>
<dbReference type="InterPro" id="IPR013783">
    <property type="entry name" value="Ig-like_fold"/>
</dbReference>
<dbReference type="EMBL" id="JAMKFB020000411">
    <property type="protein sequence ID" value="KAL0149515.1"/>
    <property type="molecule type" value="Genomic_DNA"/>
</dbReference>
<dbReference type="InterPro" id="IPR036179">
    <property type="entry name" value="Ig-like_dom_sf"/>
</dbReference>
<dbReference type="PROSITE" id="PS50835">
    <property type="entry name" value="IG_LIKE"/>
    <property type="match status" value="1"/>
</dbReference>
<proteinExistence type="predicted"/>
<feature type="non-terminal residue" evidence="2">
    <location>
        <position position="97"/>
    </location>
</feature>